<dbReference type="Pfam" id="PF06445">
    <property type="entry name" value="GyrI-like"/>
    <property type="match status" value="1"/>
</dbReference>
<organism evidence="3 4">
    <name type="scientific">Hondaea fermentalgiana</name>
    <dbReference type="NCBI Taxonomy" id="2315210"/>
    <lineage>
        <taxon>Eukaryota</taxon>
        <taxon>Sar</taxon>
        <taxon>Stramenopiles</taxon>
        <taxon>Bigyra</taxon>
        <taxon>Labyrinthulomycetes</taxon>
        <taxon>Thraustochytrida</taxon>
        <taxon>Thraustochytriidae</taxon>
        <taxon>Hondaea</taxon>
    </lineage>
</organism>
<evidence type="ECO:0000313" key="4">
    <source>
        <dbReference type="Proteomes" id="UP000241890"/>
    </source>
</evidence>
<reference evidence="3 4" key="1">
    <citation type="submission" date="2017-12" db="EMBL/GenBank/DDBJ databases">
        <title>Sequencing, de novo assembly and annotation of complete genome of a new Thraustochytrid species, strain FCC1311.</title>
        <authorList>
            <person name="Sedici K."/>
            <person name="Godart F."/>
            <person name="Aiese Cigliano R."/>
            <person name="Sanseverino W."/>
            <person name="Barakat M."/>
            <person name="Ortet P."/>
            <person name="Marechal E."/>
            <person name="Cagnac O."/>
            <person name="Amato A."/>
        </authorList>
    </citation>
    <scope>NUCLEOTIDE SEQUENCE [LARGE SCALE GENOMIC DNA]</scope>
</reference>
<name>A0A2R5GQ52_9STRA</name>
<keyword evidence="1" id="KW-0472">Membrane</keyword>
<evidence type="ECO:0000256" key="1">
    <source>
        <dbReference type="SAM" id="Phobius"/>
    </source>
</evidence>
<keyword evidence="4" id="KW-1185">Reference proteome</keyword>
<gene>
    <name evidence="3" type="ORF">FCC1311_086542</name>
</gene>
<proteinExistence type="predicted"/>
<dbReference type="AlphaFoldDB" id="A0A2R5GQ52"/>
<dbReference type="PANTHER" id="PTHR15949:SF3">
    <property type="entry name" value="TESTIS-EXPRESSED PROTEIN 264"/>
    <property type="match status" value="1"/>
</dbReference>
<keyword evidence="1" id="KW-1133">Transmembrane helix</keyword>
<feature type="domain" description="GyrI-like small molecule binding" evidence="2">
    <location>
        <begin position="45"/>
        <end position="130"/>
    </location>
</feature>
<protein>
    <recommendedName>
        <fullName evidence="2">GyrI-like small molecule binding domain-containing protein</fullName>
    </recommendedName>
</protein>
<keyword evidence="1" id="KW-0812">Transmembrane</keyword>
<evidence type="ECO:0000313" key="3">
    <source>
        <dbReference type="EMBL" id="GBG32429.1"/>
    </source>
</evidence>
<sequence length="222" mass="23870">MSGVLERVSARAEGVSAWEVAGAAAAVGVAAAVAYAWRLGVFSSMKVEKVERAPMTVAVQSLQCNVADLGGHFERVIGLFNEALPAFKNRHLPLGIYYDDPAALEDPDKLRVDVGVVLLGSDGSSKLDADENEIAKALKPHGLKLATIAKGEFVQGEWPFVNRLSFAIGPMKFYGKAMKIAAEESSIQGWTGSLEIHHMGAKPPYTEYVLPLTQAIQITDFK</sequence>
<dbReference type="PANTHER" id="PTHR15949">
    <property type="entry name" value="TESTIS-EXPRESSED PROTEIN 264"/>
    <property type="match status" value="1"/>
</dbReference>
<accession>A0A2R5GQ52</accession>
<dbReference type="EMBL" id="BEYU01000122">
    <property type="protein sequence ID" value="GBG32429.1"/>
    <property type="molecule type" value="Genomic_DNA"/>
</dbReference>
<dbReference type="Proteomes" id="UP000241890">
    <property type="component" value="Unassembled WGS sequence"/>
</dbReference>
<dbReference type="InParanoid" id="A0A2R5GQ52"/>
<evidence type="ECO:0000259" key="2">
    <source>
        <dbReference type="Pfam" id="PF06445"/>
    </source>
</evidence>
<comment type="caution">
    <text evidence="3">The sequence shown here is derived from an EMBL/GenBank/DDBJ whole genome shotgun (WGS) entry which is preliminary data.</text>
</comment>
<dbReference type="InterPro" id="IPR029442">
    <property type="entry name" value="GyrI-like"/>
</dbReference>
<feature type="transmembrane region" description="Helical" evidence="1">
    <location>
        <begin position="20"/>
        <end position="37"/>
    </location>
</feature>